<dbReference type="GO" id="GO:0061630">
    <property type="term" value="F:ubiquitin protein ligase activity"/>
    <property type="evidence" value="ECO:0007669"/>
    <property type="project" value="TreeGrafter"/>
</dbReference>
<accession>A0A9D4L863</accession>
<dbReference type="Gene3D" id="3.30.160.60">
    <property type="entry name" value="Classic Zinc Finger"/>
    <property type="match status" value="1"/>
</dbReference>
<protein>
    <recommendedName>
        <fullName evidence="3">B box-type domain-containing protein</fullName>
    </recommendedName>
</protein>
<dbReference type="Gene3D" id="2.120.10.30">
    <property type="entry name" value="TolB, C-terminal domain"/>
    <property type="match status" value="1"/>
</dbReference>
<dbReference type="PANTHER" id="PTHR25462">
    <property type="entry name" value="BONUS, ISOFORM C-RELATED"/>
    <property type="match status" value="1"/>
</dbReference>
<dbReference type="InterPro" id="IPR000315">
    <property type="entry name" value="Znf_B-box"/>
</dbReference>
<reference evidence="4" key="1">
    <citation type="journal article" date="2019" name="bioRxiv">
        <title>The Genome of the Zebra Mussel, Dreissena polymorpha: A Resource for Invasive Species Research.</title>
        <authorList>
            <person name="McCartney M.A."/>
            <person name="Auch B."/>
            <person name="Kono T."/>
            <person name="Mallez S."/>
            <person name="Zhang Y."/>
            <person name="Obille A."/>
            <person name="Becker A."/>
            <person name="Abrahante J.E."/>
            <person name="Garbe J."/>
            <person name="Badalamenti J.P."/>
            <person name="Herman A."/>
            <person name="Mangelson H."/>
            <person name="Liachko I."/>
            <person name="Sullivan S."/>
            <person name="Sone E.D."/>
            <person name="Koren S."/>
            <person name="Silverstein K.A.T."/>
            <person name="Beckman K.B."/>
            <person name="Gohl D.M."/>
        </authorList>
    </citation>
    <scope>NUCLEOTIDE SEQUENCE</scope>
    <source>
        <strain evidence="4">Duluth1</strain>
        <tissue evidence="4">Whole animal</tissue>
    </source>
</reference>
<dbReference type="PROSITE" id="PS50119">
    <property type="entry name" value="ZF_BBOX"/>
    <property type="match status" value="2"/>
</dbReference>
<dbReference type="AlphaFoldDB" id="A0A9D4L863"/>
<dbReference type="GO" id="GO:0005654">
    <property type="term" value="C:nucleoplasm"/>
    <property type="evidence" value="ECO:0007669"/>
    <property type="project" value="TreeGrafter"/>
</dbReference>
<dbReference type="Proteomes" id="UP000828390">
    <property type="component" value="Unassembled WGS sequence"/>
</dbReference>
<gene>
    <name evidence="4" type="ORF">DPMN_095546</name>
</gene>
<dbReference type="SUPFAM" id="SSF57845">
    <property type="entry name" value="B-box zinc-binding domain"/>
    <property type="match status" value="1"/>
</dbReference>
<dbReference type="CDD" id="cd19757">
    <property type="entry name" value="Bbox1"/>
    <property type="match status" value="1"/>
</dbReference>
<dbReference type="InterPro" id="IPR011042">
    <property type="entry name" value="6-blade_b-propeller_TolB-like"/>
</dbReference>
<feature type="coiled-coil region" evidence="2">
    <location>
        <begin position="128"/>
        <end position="191"/>
    </location>
</feature>
<keyword evidence="1" id="KW-0863">Zinc-finger</keyword>
<comment type="caution">
    <text evidence="4">The sequence shown here is derived from an EMBL/GenBank/DDBJ whole genome shotgun (WGS) entry which is preliminary data.</text>
</comment>
<evidence type="ECO:0000259" key="3">
    <source>
        <dbReference type="PROSITE" id="PS50119"/>
    </source>
</evidence>
<evidence type="ECO:0000256" key="1">
    <source>
        <dbReference type="PROSITE-ProRule" id="PRU00024"/>
    </source>
</evidence>
<evidence type="ECO:0000313" key="4">
    <source>
        <dbReference type="EMBL" id="KAH3853023.1"/>
    </source>
</evidence>
<evidence type="ECO:0000313" key="5">
    <source>
        <dbReference type="Proteomes" id="UP000828390"/>
    </source>
</evidence>
<proteinExistence type="predicted"/>
<name>A0A9D4L863_DREPO</name>
<keyword evidence="1" id="KW-0479">Metal-binding</keyword>
<dbReference type="PANTHER" id="PTHR25462:SF305">
    <property type="entry name" value="RING-TYPE DOMAIN-CONTAINING PROTEIN"/>
    <property type="match status" value="1"/>
</dbReference>
<feature type="domain" description="B box-type" evidence="3">
    <location>
        <begin position="75"/>
        <end position="119"/>
    </location>
</feature>
<dbReference type="GO" id="GO:0008270">
    <property type="term" value="F:zinc ion binding"/>
    <property type="evidence" value="ECO:0007669"/>
    <property type="project" value="UniProtKB-KW"/>
</dbReference>
<dbReference type="SUPFAM" id="SSF101898">
    <property type="entry name" value="NHL repeat"/>
    <property type="match status" value="1"/>
</dbReference>
<dbReference type="OrthoDB" id="6108862at2759"/>
<evidence type="ECO:0000256" key="2">
    <source>
        <dbReference type="SAM" id="Coils"/>
    </source>
</evidence>
<organism evidence="4 5">
    <name type="scientific">Dreissena polymorpha</name>
    <name type="common">Zebra mussel</name>
    <name type="synonym">Mytilus polymorpha</name>
    <dbReference type="NCBI Taxonomy" id="45954"/>
    <lineage>
        <taxon>Eukaryota</taxon>
        <taxon>Metazoa</taxon>
        <taxon>Spiralia</taxon>
        <taxon>Lophotrochozoa</taxon>
        <taxon>Mollusca</taxon>
        <taxon>Bivalvia</taxon>
        <taxon>Autobranchia</taxon>
        <taxon>Heteroconchia</taxon>
        <taxon>Euheterodonta</taxon>
        <taxon>Imparidentia</taxon>
        <taxon>Neoheterodontei</taxon>
        <taxon>Myida</taxon>
        <taxon>Dreissenoidea</taxon>
        <taxon>Dreissenidae</taxon>
        <taxon>Dreissena</taxon>
    </lineage>
</organism>
<keyword evidence="1" id="KW-0862">Zinc</keyword>
<feature type="domain" description="B box-type" evidence="3">
    <location>
        <begin position="22"/>
        <end position="61"/>
    </location>
</feature>
<dbReference type="InterPro" id="IPR047153">
    <property type="entry name" value="TRIM45/56/19-like"/>
</dbReference>
<dbReference type="EMBL" id="JAIWYP010000003">
    <property type="protein sequence ID" value="KAH3853023.1"/>
    <property type="molecule type" value="Genomic_DNA"/>
</dbReference>
<sequence>MASILESSLAAKGSDTICDYTCSACQSLEAQFHCKECCKVFCDGCVKLHKQLYKTHPVFGRGQMNKWPLAKSTIDSLEQCGKHIDEKIKLFCDDHSQLCCHMCVARQHRSCSKVRLIEEINKYSTADAHELSSNIQKIQEELIKLKEKAEGNLLSLKMTYKRIREEIDTVRQKINNELDRLEKATMQQLDKLISSCTINMSKERDTCNSIQESMQYLSKMANEVCNKSSKLLFIALEKGQQQIKDSELFLKESKVTHEYGMKFAPSKEIEKYLFKLADLGRVGQLNNLISLQTKSDYCIKMFPDGSTCRIYSICELPTGETVVLNYGNNKVTLLDKKYQLLSNCEVLSFSYDMCLISSSEVVVTTNEKCNDNGLHGLQTISVRNDRLQKGWKLQLSHRCVGIAHHEGDLYVTSGKALYRYTLTGTLVKKLYEDTTRQDTVYKCAVNLMDDKIYVTNMGKHTLLTLTINGTVISTFSDIDLQDPRGVHVTPSGQVLVCGYASNTIIQVDSEGKKKLATLASQTDGVKCPRSVFYSFSTDSVLVGVDNNDIIIFKVT</sequence>
<keyword evidence="2" id="KW-0175">Coiled coil</keyword>
<reference evidence="4" key="2">
    <citation type="submission" date="2020-11" db="EMBL/GenBank/DDBJ databases">
        <authorList>
            <person name="McCartney M.A."/>
            <person name="Auch B."/>
            <person name="Kono T."/>
            <person name="Mallez S."/>
            <person name="Becker A."/>
            <person name="Gohl D.M."/>
            <person name="Silverstein K.A.T."/>
            <person name="Koren S."/>
            <person name="Bechman K.B."/>
            <person name="Herman A."/>
            <person name="Abrahante J.E."/>
            <person name="Garbe J."/>
        </authorList>
    </citation>
    <scope>NUCLEOTIDE SEQUENCE</scope>
    <source>
        <strain evidence="4">Duluth1</strain>
        <tissue evidence="4">Whole animal</tissue>
    </source>
</reference>
<keyword evidence="5" id="KW-1185">Reference proteome</keyword>